<organism evidence="2">
    <name type="scientific">viral metagenome</name>
    <dbReference type="NCBI Taxonomy" id="1070528"/>
    <lineage>
        <taxon>unclassified sequences</taxon>
        <taxon>metagenomes</taxon>
        <taxon>organismal metagenomes</taxon>
    </lineage>
</organism>
<evidence type="ECO:0000313" key="2">
    <source>
        <dbReference type="EMBL" id="QJA76440.1"/>
    </source>
</evidence>
<protein>
    <submittedName>
        <fullName evidence="2">Uncharacterized protein</fullName>
    </submittedName>
</protein>
<name>A0A6M3K258_9ZZZZ</name>
<dbReference type="EMBL" id="MT142225">
    <property type="protein sequence ID" value="QJA76440.1"/>
    <property type="molecule type" value="Genomic_DNA"/>
</dbReference>
<reference evidence="2" key="1">
    <citation type="submission" date="2020-03" db="EMBL/GenBank/DDBJ databases">
        <title>The deep terrestrial virosphere.</title>
        <authorList>
            <person name="Holmfeldt K."/>
            <person name="Nilsson E."/>
            <person name="Simone D."/>
            <person name="Lopez-Fernandez M."/>
            <person name="Wu X."/>
            <person name="de Brujin I."/>
            <person name="Lundin D."/>
            <person name="Andersson A."/>
            <person name="Bertilsson S."/>
            <person name="Dopson M."/>
        </authorList>
    </citation>
    <scope>NUCLEOTIDE SEQUENCE</scope>
    <source>
        <strain evidence="2">MM415A01507</strain>
        <strain evidence="1">MM415B00814</strain>
    </source>
</reference>
<sequence>MEDPGVMPIIQDYMSLKGSDNDVLLIIGDGRHVLDDIGAWYDIAEGIVPYDTACVNYSALICPHGIQHYMAGDAHMTDMQNVARKLPKSVIKHAWNPRAAGFNVRWIRNGRGGWNGTSGNLAYKIGLALDYTRIVLAGCPMDNSGNWYTDIIPETDVKAHKDHRHHMWKWMEMSLRPIGRFCRSMSGNTADLFGKPTREWLLHLPETLIEGDDP</sequence>
<dbReference type="AlphaFoldDB" id="A0A6M3K258"/>
<accession>A0A6M3K258</accession>
<evidence type="ECO:0000313" key="1">
    <source>
        <dbReference type="EMBL" id="QJA62212.1"/>
    </source>
</evidence>
<proteinExistence type="predicted"/>
<dbReference type="EMBL" id="MT141464">
    <property type="protein sequence ID" value="QJA62212.1"/>
    <property type="molecule type" value="Genomic_DNA"/>
</dbReference>
<gene>
    <name evidence="2" type="ORF">MM415A01507_0003</name>
    <name evidence="1" type="ORF">MM415B00814_0031</name>
</gene>